<dbReference type="InterPro" id="IPR036047">
    <property type="entry name" value="F-box-like_dom_sf"/>
</dbReference>
<feature type="compositionally biased region" description="Low complexity" evidence="1">
    <location>
        <begin position="1"/>
        <end position="27"/>
    </location>
</feature>
<feature type="non-terminal residue" evidence="3">
    <location>
        <position position="1"/>
    </location>
</feature>
<dbReference type="SUPFAM" id="SSF81383">
    <property type="entry name" value="F-box domain"/>
    <property type="match status" value="1"/>
</dbReference>
<protein>
    <submittedName>
        <fullName evidence="3">F-box protein At5g46170</fullName>
    </submittedName>
</protein>
<accession>A0A1D1XC82</accession>
<feature type="non-terminal residue" evidence="3">
    <location>
        <position position="197"/>
    </location>
</feature>
<sequence length="197" mass="20579">LSSLSLSRSSSPSSASSSSLGFLRRASPPISGRNGSIHREEGPPRQPPTHSPFVRTAMDPGGVDCSSDLWRSAGEEENSGAVDHFDRLPDSVLLVVFNKIGDVKALGRCGVVSRRFHALAPQVDNVLVRVDCVISDDGPHAPGAPSPHPGKPRGLFAHLARLVLGGIVHPLQAIGQILGAPSPSVYKRLSSSSSSSS</sequence>
<dbReference type="InterPro" id="IPR044809">
    <property type="entry name" value="AUF1-like"/>
</dbReference>
<dbReference type="InterPro" id="IPR001810">
    <property type="entry name" value="F-box_dom"/>
</dbReference>
<dbReference type="PANTHER" id="PTHR31215">
    <property type="entry name" value="OS05G0510400 PROTEIN-RELATED"/>
    <property type="match status" value="1"/>
</dbReference>
<dbReference type="Gene3D" id="1.20.1280.50">
    <property type="match status" value="1"/>
</dbReference>
<evidence type="ECO:0000313" key="3">
    <source>
        <dbReference type="EMBL" id="JAT40043.1"/>
    </source>
</evidence>
<evidence type="ECO:0000256" key="1">
    <source>
        <dbReference type="SAM" id="MobiDB-lite"/>
    </source>
</evidence>
<evidence type="ECO:0000259" key="2">
    <source>
        <dbReference type="Pfam" id="PF12937"/>
    </source>
</evidence>
<organism evidence="3">
    <name type="scientific">Anthurium amnicola</name>
    <dbReference type="NCBI Taxonomy" id="1678845"/>
    <lineage>
        <taxon>Eukaryota</taxon>
        <taxon>Viridiplantae</taxon>
        <taxon>Streptophyta</taxon>
        <taxon>Embryophyta</taxon>
        <taxon>Tracheophyta</taxon>
        <taxon>Spermatophyta</taxon>
        <taxon>Magnoliopsida</taxon>
        <taxon>Liliopsida</taxon>
        <taxon>Araceae</taxon>
        <taxon>Pothoideae</taxon>
        <taxon>Potheae</taxon>
        <taxon>Anthurium</taxon>
    </lineage>
</organism>
<feature type="domain" description="F-box" evidence="2">
    <location>
        <begin position="85"/>
        <end position="120"/>
    </location>
</feature>
<gene>
    <name evidence="3" type="primary">At5g46170_12</name>
    <name evidence="3" type="ORF">g.116009</name>
</gene>
<feature type="region of interest" description="Disordered" evidence="1">
    <location>
        <begin position="1"/>
        <end position="58"/>
    </location>
</feature>
<name>A0A1D1XC82_9ARAE</name>
<dbReference type="AlphaFoldDB" id="A0A1D1XC82"/>
<reference evidence="3" key="1">
    <citation type="submission" date="2015-07" db="EMBL/GenBank/DDBJ databases">
        <title>Transcriptome Assembly of Anthurium amnicola.</title>
        <authorList>
            <person name="Suzuki J."/>
        </authorList>
    </citation>
    <scope>NUCLEOTIDE SEQUENCE</scope>
</reference>
<dbReference type="EMBL" id="GDJX01027893">
    <property type="protein sequence ID" value="JAT40043.1"/>
    <property type="molecule type" value="Transcribed_RNA"/>
</dbReference>
<dbReference type="Pfam" id="PF12937">
    <property type="entry name" value="F-box-like"/>
    <property type="match status" value="1"/>
</dbReference>
<proteinExistence type="predicted"/>